<keyword evidence="2" id="KW-0812">Transmembrane</keyword>
<name>A0A915I9W5_ROMCU</name>
<organism evidence="3 4">
    <name type="scientific">Romanomermis culicivorax</name>
    <name type="common">Nematode worm</name>
    <dbReference type="NCBI Taxonomy" id="13658"/>
    <lineage>
        <taxon>Eukaryota</taxon>
        <taxon>Metazoa</taxon>
        <taxon>Ecdysozoa</taxon>
        <taxon>Nematoda</taxon>
        <taxon>Enoplea</taxon>
        <taxon>Dorylaimia</taxon>
        <taxon>Mermithida</taxon>
        <taxon>Mermithoidea</taxon>
        <taxon>Mermithidae</taxon>
        <taxon>Romanomermis</taxon>
    </lineage>
</organism>
<accession>A0A915I9W5</accession>
<evidence type="ECO:0000256" key="2">
    <source>
        <dbReference type="SAM" id="Phobius"/>
    </source>
</evidence>
<keyword evidence="2" id="KW-0472">Membrane</keyword>
<evidence type="ECO:0000313" key="4">
    <source>
        <dbReference type="WBParaSite" id="nRc.2.0.1.t10563-RA"/>
    </source>
</evidence>
<feature type="compositionally biased region" description="Basic and acidic residues" evidence="1">
    <location>
        <begin position="113"/>
        <end position="122"/>
    </location>
</feature>
<reference evidence="4" key="1">
    <citation type="submission" date="2022-11" db="UniProtKB">
        <authorList>
            <consortium name="WormBaseParasite"/>
        </authorList>
    </citation>
    <scope>IDENTIFICATION</scope>
</reference>
<feature type="transmembrane region" description="Helical" evidence="2">
    <location>
        <begin position="60"/>
        <end position="85"/>
    </location>
</feature>
<feature type="region of interest" description="Disordered" evidence="1">
    <location>
        <begin position="91"/>
        <end position="127"/>
    </location>
</feature>
<sequence>MNDIPQNNIDIHPEQPPALMAGSTYDFRVRSKIPSTGWLSEPSDIVKYHLPDFSDQESTVLAAVGGSSVVFIISLLVIAILFAATRHKKVKRDERTPSFRRSTNGTANRSNHASREPHDEQLKSCSNNSNGYLLHHNNCRISDAPSKPDYEHSPSNSFLLIGQAPNGFMNDNRSEFDADQEKERNSFFPEFENTNLAMFPYSRESRVQSKPPLSLPNAA</sequence>
<dbReference type="Proteomes" id="UP000887565">
    <property type="component" value="Unplaced"/>
</dbReference>
<feature type="compositionally biased region" description="Polar residues" evidence="1">
    <location>
        <begin position="99"/>
        <end position="111"/>
    </location>
</feature>
<dbReference type="WBParaSite" id="nRc.2.0.1.t10563-RA">
    <property type="protein sequence ID" value="nRc.2.0.1.t10563-RA"/>
    <property type="gene ID" value="nRc.2.0.1.g10563"/>
</dbReference>
<evidence type="ECO:0000256" key="1">
    <source>
        <dbReference type="SAM" id="MobiDB-lite"/>
    </source>
</evidence>
<proteinExistence type="predicted"/>
<dbReference type="AlphaFoldDB" id="A0A915I9W5"/>
<evidence type="ECO:0000313" key="3">
    <source>
        <dbReference type="Proteomes" id="UP000887565"/>
    </source>
</evidence>
<protein>
    <submittedName>
        <fullName evidence="4">Uncharacterized protein</fullName>
    </submittedName>
</protein>
<keyword evidence="2" id="KW-1133">Transmembrane helix</keyword>
<keyword evidence="3" id="KW-1185">Reference proteome</keyword>